<comment type="caution">
    <text evidence="1">The sequence shown here is derived from an EMBL/GenBank/DDBJ whole genome shotgun (WGS) entry which is preliminary data.</text>
</comment>
<gene>
    <name evidence="1" type="ORF">E7215_17150</name>
</gene>
<dbReference type="EMBL" id="SVCM01000206">
    <property type="protein sequence ID" value="MBE6061867.1"/>
    <property type="molecule type" value="Genomic_DNA"/>
</dbReference>
<accession>A0A927WDP3</accession>
<sequence length="119" mass="13605">MVDIKGFELSLQNYCSHCGDFEAEVETLNCSSLGEPNKYINHIRCENAERCEKLYKHLKGDGVSMDENPPAHEEQTTECDICARLSECIKESKAINITIKFDNFNHYMPGLDGCPKWRD</sequence>
<dbReference type="Proteomes" id="UP000768462">
    <property type="component" value="Unassembled WGS sequence"/>
</dbReference>
<reference evidence="1" key="1">
    <citation type="submission" date="2019-04" db="EMBL/GenBank/DDBJ databases">
        <title>Evolution of Biomass-Degrading Anaerobic Consortia Revealed by Metagenomics.</title>
        <authorList>
            <person name="Peng X."/>
        </authorList>
    </citation>
    <scope>NUCLEOTIDE SEQUENCE</scope>
    <source>
        <strain evidence="1">SIG254</strain>
    </source>
</reference>
<protein>
    <submittedName>
        <fullName evidence="1">Uncharacterized protein</fullName>
    </submittedName>
</protein>
<dbReference type="AlphaFoldDB" id="A0A927WDP3"/>
<evidence type="ECO:0000313" key="1">
    <source>
        <dbReference type="EMBL" id="MBE6061867.1"/>
    </source>
</evidence>
<evidence type="ECO:0000313" key="2">
    <source>
        <dbReference type="Proteomes" id="UP000768462"/>
    </source>
</evidence>
<name>A0A927WDP3_9CLOT</name>
<organism evidence="1 2">
    <name type="scientific">Clostridium sulfidigenes</name>
    <dbReference type="NCBI Taxonomy" id="318464"/>
    <lineage>
        <taxon>Bacteria</taxon>
        <taxon>Bacillati</taxon>
        <taxon>Bacillota</taxon>
        <taxon>Clostridia</taxon>
        <taxon>Eubacteriales</taxon>
        <taxon>Clostridiaceae</taxon>
        <taxon>Clostridium</taxon>
    </lineage>
</organism>
<proteinExistence type="predicted"/>